<dbReference type="InterPro" id="IPR038054">
    <property type="entry name" value="LD_TPept-like_central_sf"/>
</dbReference>
<keyword evidence="2" id="KW-1133">Transmembrane helix</keyword>
<keyword evidence="2" id="KW-0472">Membrane</keyword>
<organism evidence="4">
    <name type="scientific">uncultured Rubrobacteraceae bacterium</name>
    <dbReference type="NCBI Taxonomy" id="349277"/>
    <lineage>
        <taxon>Bacteria</taxon>
        <taxon>Bacillati</taxon>
        <taxon>Actinomycetota</taxon>
        <taxon>Rubrobacteria</taxon>
        <taxon>Rubrobacterales</taxon>
        <taxon>Rubrobacteraceae</taxon>
        <taxon>environmental samples</taxon>
    </lineage>
</organism>
<feature type="compositionally biased region" description="Basic residues" evidence="1">
    <location>
        <begin position="29"/>
        <end position="39"/>
    </location>
</feature>
<dbReference type="SUPFAM" id="SSF143985">
    <property type="entry name" value="L,D-transpeptidase pre-catalytic domain-like"/>
    <property type="match status" value="1"/>
</dbReference>
<name>A0A6J4RQA4_9ACTN</name>
<dbReference type="Gene3D" id="3.10.20.800">
    <property type="match status" value="1"/>
</dbReference>
<dbReference type="PANTHER" id="PTHR35788">
    <property type="entry name" value="EXPORTED PROTEIN-RELATED"/>
    <property type="match status" value="1"/>
</dbReference>
<accession>A0A6J4RQA4</accession>
<dbReference type="InterPro" id="IPR052913">
    <property type="entry name" value="Glycopeptide_resist_protein"/>
</dbReference>
<dbReference type="Pfam" id="PF12229">
    <property type="entry name" value="PG_binding_4"/>
    <property type="match status" value="1"/>
</dbReference>
<sequence>MKEISKEGGPRAARKLGRDRQEPSEAPPRSRRSRSRKDRGQKSRYALRRGIALVAAAACFIFAGFAFYSLLAGDGGIQRGVRVGDVAVGEMGKEEARAAVEKNAADTFKEISFGEGPDAVSMNASELGVKVNAAAAVEEAYALGRTGGPFTRLSETIGASFGGTQIDLKASYDEGAARSAVDRIANEFNREPKDATFTVAEGGDVKVQPAENGRALDKEATLANLDGALRNMSGKVPLAEGPAPKPEITTAEIQKSKPERVIGEYQTDFLWDSNPNRKENMKLA</sequence>
<feature type="region of interest" description="Disordered" evidence="1">
    <location>
        <begin position="1"/>
        <end position="42"/>
    </location>
</feature>
<evidence type="ECO:0000256" key="2">
    <source>
        <dbReference type="SAM" id="Phobius"/>
    </source>
</evidence>
<keyword evidence="2" id="KW-0812">Transmembrane</keyword>
<feature type="non-terminal residue" evidence="4">
    <location>
        <position position="284"/>
    </location>
</feature>
<proteinExistence type="predicted"/>
<dbReference type="AlphaFoldDB" id="A0A6J4RQA4"/>
<evidence type="ECO:0000313" key="4">
    <source>
        <dbReference type="EMBL" id="CAA9478369.1"/>
    </source>
</evidence>
<evidence type="ECO:0000256" key="1">
    <source>
        <dbReference type="SAM" id="MobiDB-lite"/>
    </source>
</evidence>
<reference evidence="4" key="1">
    <citation type="submission" date="2020-02" db="EMBL/GenBank/DDBJ databases">
        <authorList>
            <person name="Meier V. D."/>
        </authorList>
    </citation>
    <scope>NUCLEOTIDE SEQUENCE</scope>
    <source>
        <strain evidence="4">AVDCRST_MAG05</strain>
    </source>
</reference>
<gene>
    <name evidence="4" type="ORF">AVDCRST_MAG05-1114</name>
</gene>
<protein>
    <recommendedName>
        <fullName evidence="3">YoaR-like putative peptidoglycan binding domain-containing protein</fullName>
    </recommendedName>
</protein>
<dbReference type="InterPro" id="IPR022029">
    <property type="entry name" value="YoaR-like_PG-bd"/>
</dbReference>
<dbReference type="PANTHER" id="PTHR35788:SF1">
    <property type="entry name" value="EXPORTED PROTEIN"/>
    <property type="match status" value="1"/>
</dbReference>
<feature type="transmembrane region" description="Helical" evidence="2">
    <location>
        <begin position="51"/>
        <end position="71"/>
    </location>
</feature>
<feature type="domain" description="YoaR-like putative peptidoglycan binding" evidence="3">
    <location>
        <begin position="122"/>
        <end position="235"/>
    </location>
</feature>
<dbReference type="EMBL" id="CADCVM010000125">
    <property type="protein sequence ID" value="CAA9478369.1"/>
    <property type="molecule type" value="Genomic_DNA"/>
</dbReference>
<evidence type="ECO:0000259" key="3">
    <source>
        <dbReference type="Pfam" id="PF12229"/>
    </source>
</evidence>